<evidence type="ECO:0000256" key="1">
    <source>
        <dbReference type="SAM" id="MobiDB-lite"/>
    </source>
</evidence>
<keyword evidence="3" id="KW-1185">Reference proteome</keyword>
<dbReference type="EMBL" id="SRLO01000259">
    <property type="protein sequence ID" value="TNN64074.1"/>
    <property type="molecule type" value="Genomic_DNA"/>
</dbReference>
<reference evidence="2 3" key="1">
    <citation type="submission" date="2019-03" db="EMBL/GenBank/DDBJ databases">
        <title>First draft genome of Liparis tanakae, snailfish: a comprehensive survey of snailfish specific genes.</title>
        <authorList>
            <person name="Kim W."/>
            <person name="Song I."/>
            <person name="Jeong J.-H."/>
            <person name="Kim D."/>
            <person name="Kim S."/>
            <person name="Ryu S."/>
            <person name="Song J.Y."/>
            <person name="Lee S.K."/>
        </authorList>
    </citation>
    <scope>NUCLEOTIDE SEQUENCE [LARGE SCALE GENOMIC DNA]</scope>
    <source>
        <tissue evidence="2">Muscle</tissue>
    </source>
</reference>
<protein>
    <submittedName>
        <fullName evidence="2">Uncharacterized protein</fullName>
    </submittedName>
</protein>
<dbReference type="OrthoDB" id="337660at2759"/>
<feature type="region of interest" description="Disordered" evidence="1">
    <location>
        <begin position="27"/>
        <end position="46"/>
    </location>
</feature>
<gene>
    <name evidence="2" type="ORF">EYF80_025692</name>
</gene>
<accession>A0A4Z2HGM6</accession>
<comment type="caution">
    <text evidence="2">The sequence shown here is derived from an EMBL/GenBank/DDBJ whole genome shotgun (WGS) entry which is preliminary data.</text>
</comment>
<name>A0A4Z2HGM6_9TELE</name>
<organism evidence="2 3">
    <name type="scientific">Liparis tanakae</name>
    <name type="common">Tanaka's snailfish</name>
    <dbReference type="NCBI Taxonomy" id="230148"/>
    <lineage>
        <taxon>Eukaryota</taxon>
        <taxon>Metazoa</taxon>
        <taxon>Chordata</taxon>
        <taxon>Craniata</taxon>
        <taxon>Vertebrata</taxon>
        <taxon>Euteleostomi</taxon>
        <taxon>Actinopterygii</taxon>
        <taxon>Neopterygii</taxon>
        <taxon>Teleostei</taxon>
        <taxon>Neoteleostei</taxon>
        <taxon>Acanthomorphata</taxon>
        <taxon>Eupercaria</taxon>
        <taxon>Perciformes</taxon>
        <taxon>Cottioidei</taxon>
        <taxon>Cottales</taxon>
        <taxon>Liparidae</taxon>
        <taxon>Liparis</taxon>
    </lineage>
</organism>
<sequence>MIRLYFSVEKALFMSGGGVFPASYRDSGGGELRQHQSGMRPSRDTDLLPRMSCSAPKMAPAEQKGGAVQLGLAGGAWMRRLLLASTPLYLGFSTRRRISASRRCRNPGSMAVPPITTRFSESTLRVSKITGKDTGSTSVSVWPQSITRAELIPRVMMAMR</sequence>
<dbReference type="Proteomes" id="UP000314294">
    <property type="component" value="Unassembled WGS sequence"/>
</dbReference>
<evidence type="ECO:0000313" key="3">
    <source>
        <dbReference type="Proteomes" id="UP000314294"/>
    </source>
</evidence>
<evidence type="ECO:0000313" key="2">
    <source>
        <dbReference type="EMBL" id="TNN64074.1"/>
    </source>
</evidence>
<proteinExistence type="predicted"/>
<dbReference type="AlphaFoldDB" id="A0A4Z2HGM6"/>